<proteinExistence type="predicted"/>
<keyword evidence="2" id="KW-0645">Protease</keyword>
<keyword evidence="3" id="KW-1185">Reference proteome</keyword>
<dbReference type="SUPFAM" id="SSF49464">
    <property type="entry name" value="Carboxypeptidase regulatory domain-like"/>
    <property type="match status" value="1"/>
</dbReference>
<dbReference type="EMBL" id="JADFFL010000004">
    <property type="protein sequence ID" value="MBE9662782.1"/>
    <property type="molecule type" value="Genomic_DNA"/>
</dbReference>
<keyword evidence="1" id="KW-0732">Signal</keyword>
<feature type="chain" id="PRO_5037250133" evidence="1">
    <location>
        <begin position="23"/>
        <end position="349"/>
    </location>
</feature>
<name>A0A929PXZ2_9SPHI</name>
<organism evidence="2 3">
    <name type="scientific">Mucilaginibacter myungsuensis</name>
    <dbReference type="NCBI Taxonomy" id="649104"/>
    <lineage>
        <taxon>Bacteria</taxon>
        <taxon>Pseudomonadati</taxon>
        <taxon>Bacteroidota</taxon>
        <taxon>Sphingobacteriia</taxon>
        <taxon>Sphingobacteriales</taxon>
        <taxon>Sphingobacteriaceae</taxon>
        <taxon>Mucilaginibacter</taxon>
    </lineage>
</organism>
<sequence>MSFLKHAIFLVLLIASSTFAMAQDANDMPLIIKGKVYKEGTDTALVNASVYYGGTMSGTSTGKDGSFELRAKAQQIPFIVSCVGYYSATVKYKPGTPLVVYLKPKVEELNTVTIKIGNKRKSGMSRNDEVQMFIDEFIGGSDFAANCTILNINDVQLFYDRKTETLTASSYEPIIVENRSLGYRISYFLDKFEKGPKQLAFSGNYIFRPYLEYTPDSVKENRERAYLGSRMQFIRNVWRRTLDKVGYRVFTNDYAQLSENNISTSDSTDQKYMLLIRGMHIVNSKLKFLINTLTVSENLVFIDKDGYYGPGLRWAGGMGLQRIGDLLPYEYVSADEQKQLAQPDPVDKK</sequence>
<protein>
    <submittedName>
        <fullName evidence="2">Carboxypeptidase-like regulatory domain-containing protein</fullName>
    </submittedName>
</protein>
<reference evidence="2" key="1">
    <citation type="submission" date="2020-10" db="EMBL/GenBank/DDBJ databases">
        <title>Mucilaginibacter mali sp. nov., isolated from rhizosphere soil of apple orchard.</title>
        <authorList>
            <person name="Lee J.-S."/>
            <person name="Kim H.S."/>
            <person name="Kim J.-S."/>
        </authorList>
    </citation>
    <scope>NUCLEOTIDE SEQUENCE</scope>
    <source>
        <strain evidence="2">KCTC 22746</strain>
    </source>
</reference>
<dbReference type="Gene3D" id="2.60.40.1120">
    <property type="entry name" value="Carboxypeptidase-like, regulatory domain"/>
    <property type="match status" value="1"/>
</dbReference>
<dbReference type="InterPro" id="IPR008969">
    <property type="entry name" value="CarboxyPept-like_regulatory"/>
</dbReference>
<comment type="caution">
    <text evidence="2">The sequence shown here is derived from an EMBL/GenBank/DDBJ whole genome shotgun (WGS) entry which is preliminary data.</text>
</comment>
<dbReference type="RefSeq" id="WP_194112005.1">
    <property type="nucleotide sequence ID" value="NZ_JADFFL010000004.1"/>
</dbReference>
<dbReference type="Proteomes" id="UP000622475">
    <property type="component" value="Unassembled WGS sequence"/>
</dbReference>
<evidence type="ECO:0000313" key="2">
    <source>
        <dbReference type="EMBL" id="MBE9662782.1"/>
    </source>
</evidence>
<dbReference type="Pfam" id="PF13715">
    <property type="entry name" value="CarbopepD_reg_2"/>
    <property type="match status" value="1"/>
</dbReference>
<keyword evidence="2" id="KW-0121">Carboxypeptidase</keyword>
<evidence type="ECO:0000256" key="1">
    <source>
        <dbReference type="SAM" id="SignalP"/>
    </source>
</evidence>
<evidence type="ECO:0000313" key="3">
    <source>
        <dbReference type="Proteomes" id="UP000622475"/>
    </source>
</evidence>
<dbReference type="AlphaFoldDB" id="A0A929PXZ2"/>
<keyword evidence="2" id="KW-0378">Hydrolase</keyword>
<dbReference type="GO" id="GO:0004180">
    <property type="term" value="F:carboxypeptidase activity"/>
    <property type="evidence" value="ECO:0007669"/>
    <property type="project" value="UniProtKB-KW"/>
</dbReference>
<feature type="signal peptide" evidence="1">
    <location>
        <begin position="1"/>
        <end position="22"/>
    </location>
</feature>
<accession>A0A929PXZ2</accession>
<gene>
    <name evidence="2" type="ORF">IRJ16_12885</name>
</gene>